<organism evidence="4 5">
    <name type="scientific">Thraustotheca clavata</name>
    <dbReference type="NCBI Taxonomy" id="74557"/>
    <lineage>
        <taxon>Eukaryota</taxon>
        <taxon>Sar</taxon>
        <taxon>Stramenopiles</taxon>
        <taxon>Oomycota</taxon>
        <taxon>Saprolegniomycetes</taxon>
        <taxon>Saprolegniales</taxon>
        <taxon>Achlyaceae</taxon>
        <taxon>Thraustotheca</taxon>
    </lineage>
</organism>
<dbReference type="CDD" id="cd14688">
    <property type="entry name" value="bZIP_YAP"/>
    <property type="match status" value="1"/>
</dbReference>
<evidence type="ECO:0000259" key="3">
    <source>
        <dbReference type="PROSITE" id="PS50217"/>
    </source>
</evidence>
<name>A0A1W0A9D7_9STRA</name>
<feature type="non-terminal residue" evidence="4">
    <location>
        <position position="1"/>
    </location>
</feature>
<accession>A0A1W0A9D7</accession>
<feature type="coiled-coil region" evidence="1">
    <location>
        <begin position="559"/>
        <end position="586"/>
    </location>
</feature>
<evidence type="ECO:0000313" key="4">
    <source>
        <dbReference type="EMBL" id="OQS06838.1"/>
    </source>
</evidence>
<proteinExistence type="predicted"/>
<dbReference type="Proteomes" id="UP000243217">
    <property type="component" value="Unassembled WGS sequence"/>
</dbReference>
<evidence type="ECO:0000313" key="5">
    <source>
        <dbReference type="Proteomes" id="UP000243217"/>
    </source>
</evidence>
<protein>
    <recommendedName>
        <fullName evidence="3">BZIP domain-containing protein</fullName>
    </recommendedName>
</protein>
<comment type="caution">
    <text evidence="4">The sequence shown here is derived from an EMBL/GenBank/DDBJ whole genome shotgun (WGS) entry which is preliminary data.</text>
</comment>
<dbReference type="InterPro" id="IPR004827">
    <property type="entry name" value="bZIP"/>
</dbReference>
<dbReference type="CDD" id="cd14686">
    <property type="entry name" value="bZIP"/>
    <property type="match status" value="1"/>
</dbReference>
<dbReference type="AlphaFoldDB" id="A0A1W0A9D7"/>
<dbReference type="OrthoDB" id="66957at2759"/>
<evidence type="ECO:0000256" key="2">
    <source>
        <dbReference type="SAM" id="MobiDB-lite"/>
    </source>
</evidence>
<reference evidence="4 5" key="1">
    <citation type="journal article" date="2014" name="Genome Biol. Evol.">
        <title>The secreted proteins of Achlya hypogyna and Thraustotheca clavata identify the ancestral oomycete secretome and reveal gene acquisitions by horizontal gene transfer.</title>
        <authorList>
            <person name="Misner I."/>
            <person name="Blouin N."/>
            <person name="Leonard G."/>
            <person name="Richards T.A."/>
            <person name="Lane C.E."/>
        </authorList>
    </citation>
    <scope>NUCLEOTIDE SEQUENCE [LARGE SCALE GENOMIC DNA]</scope>
    <source>
        <strain evidence="4 5">ATCC 34112</strain>
    </source>
</reference>
<keyword evidence="1" id="KW-0175">Coiled coil</keyword>
<sequence length="782" mass="90255">FPLHQHTKAMNEQRRMVPSNSSTVLELKRSKQAAARTVLLEKRNIRRNQSKLNQRRYRAEQKVHIETLENEVNDLQTYVSRLEGRLEYLRRAVSNLYAQEMTIVCQFFVLFAKGYHMDAAQQHDFLHNMIADNLIYMGQASRMKLIEQLEGYSRQFASFDMQCTLIEGLPHASSDKLLKAHAIMQLGITNDTIQTVFPHISSSLAQKMTGKSMRLSMMFVFCFDMDGIVYRLESTAEIVAALALLVSSVEEALLVLEGSLITAEGELLHRRATSLDKMRSRDMTKEEWKEWQRKRSQKNQQRYRVRKQRAMHLLEQHINVLNHSVFELDIKAKSLQTAGASGVAYEYFRIFENGLNTTCQQTYNLQCHYLHNAMSPTLCFMDEKVDGRAKLITQLNYYSTLFLSLHMTCRQFDVVLADCDEIVVRALAVLHLRMSRSSIEVIYPNLIGSSEHIVQRLIGCELEVPILCHFHIDKITYQVHTMTTEADIIAAASNLLGNLKDSSLALESSNLKANVSQKWIIKVVLYFVMFTQVRLNESENDEREARYRMRSQVNQRRYRQRKKEAQKQLEQEVVHLRQTNERLMENLRLVRTLDGSTQNARGIAKEYYRLFEHGLRQAAYDVQANFLRSTMSHRLKMMDYAEVDGPTKILEQLHLYTSLFDSHHLELDQLETILESENEVVVKVTAALALRLSRLSVATVFPNLIGKNEPLVQKLIGKTLTLRIVSHLHYGKETERIESIFIWTNITTAAVNLIGNLNDSLLALDKPAIKQNGELVVPQSWQ</sequence>
<feature type="domain" description="BZIP" evidence="3">
    <location>
        <begin position="541"/>
        <end position="591"/>
    </location>
</feature>
<dbReference type="GO" id="GO:0003700">
    <property type="term" value="F:DNA-binding transcription factor activity"/>
    <property type="evidence" value="ECO:0007669"/>
    <property type="project" value="InterPro"/>
</dbReference>
<dbReference type="SMART" id="SM00338">
    <property type="entry name" value="BRLZ"/>
    <property type="match status" value="2"/>
</dbReference>
<dbReference type="PROSITE" id="PS50217">
    <property type="entry name" value="BZIP"/>
    <property type="match status" value="1"/>
</dbReference>
<keyword evidence="5" id="KW-1185">Reference proteome</keyword>
<feature type="region of interest" description="Disordered" evidence="2">
    <location>
        <begin position="1"/>
        <end position="22"/>
    </location>
</feature>
<gene>
    <name evidence="4" type="ORF">THRCLA_01138</name>
</gene>
<dbReference type="EMBL" id="JNBS01000302">
    <property type="protein sequence ID" value="OQS06838.1"/>
    <property type="molecule type" value="Genomic_DNA"/>
</dbReference>
<evidence type="ECO:0000256" key="1">
    <source>
        <dbReference type="SAM" id="Coils"/>
    </source>
</evidence>